<dbReference type="GO" id="GO:0008360">
    <property type="term" value="P:regulation of cell shape"/>
    <property type="evidence" value="ECO:0007669"/>
    <property type="project" value="UniProtKB-KW"/>
</dbReference>
<evidence type="ECO:0000256" key="6">
    <source>
        <dbReference type="ARBA" id="ARBA00023316"/>
    </source>
</evidence>
<evidence type="ECO:0000256" key="2">
    <source>
        <dbReference type="ARBA" id="ARBA00022679"/>
    </source>
</evidence>
<dbReference type="Proteomes" id="UP000182344">
    <property type="component" value="Unassembled WGS sequence"/>
</dbReference>
<evidence type="ECO:0008006" key="9">
    <source>
        <dbReference type="Google" id="ProtNLM"/>
    </source>
</evidence>
<dbReference type="GO" id="GO:0009252">
    <property type="term" value="P:peptidoglycan biosynthetic process"/>
    <property type="evidence" value="ECO:0007669"/>
    <property type="project" value="UniProtKB-KW"/>
</dbReference>
<dbReference type="InterPro" id="IPR003447">
    <property type="entry name" value="FEMABX"/>
</dbReference>
<keyword evidence="3" id="KW-0133">Cell shape</keyword>
<dbReference type="STRING" id="1805376.AUK05_03310"/>
<gene>
    <name evidence="7" type="ORF">AUK05_03310</name>
</gene>
<evidence type="ECO:0000313" key="8">
    <source>
        <dbReference type="Proteomes" id="UP000182344"/>
    </source>
</evidence>
<organism evidence="7 8">
    <name type="scientific">Candidatus Shapirobacteria bacterium CG2_30_35_20</name>
    <dbReference type="NCBI Taxonomy" id="1805376"/>
    <lineage>
        <taxon>Bacteria</taxon>
        <taxon>Candidatus Shapironibacteriota</taxon>
    </lineage>
</organism>
<keyword evidence="6" id="KW-0961">Cell wall biogenesis/degradation</keyword>
<evidence type="ECO:0000256" key="4">
    <source>
        <dbReference type="ARBA" id="ARBA00022984"/>
    </source>
</evidence>
<proteinExistence type="inferred from homology"/>
<dbReference type="PANTHER" id="PTHR36174">
    <property type="entry name" value="LIPID II:GLYCINE GLYCYLTRANSFERASE"/>
    <property type="match status" value="1"/>
</dbReference>
<dbReference type="PANTHER" id="PTHR36174:SF1">
    <property type="entry name" value="LIPID II:GLYCINE GLYCYLTRANSFERASE"/>
    <property type="match status" value="1"/>
</dbReference>
<dbReference type="GO" id="GO:0016755">
    <property type="term" value="F:aminoacyltransferase activity"/>
    <property type="evidence" value="ECO:0007669"/>
    <property type="project" value="InterPro"/>
</dbReference>
<dbReference type="GO" id="GO:0071555">
    <property type="term" value="P:cell wall organization"/>
    <property type="evidence" value="ECO:0007669"/>
    <property type="project" value="UniProtKB-KW"/>
</dbReference>
<dbReference type="Pfam" id="PF02388">
    <property type="entry name" value="FemAB"/>
    <property type="match status" value="3"/>
</dbReference>
<evidence type="ECO:0000256" key="3">
    <source>
        <dbReference type="ARBA" id="ARBA00022960"/>
    </source>
</evidence>
<dbReference type="InterPro" id="IPR016181">
    <property type="entry name" value="Acyl_CoA_acyltransferase"/>
</dbReference>
<name>A0A1J5I5V0_9BACT</name>
<comment type="similarity">
    <text evidence="1">Belongs to the FemABX family.</text>
</comment>
<evidence type="ECO:0000256" key="5">
    <source>
        <dbReference type="ARBA" id="ARBA00023315"/>
    </source>
</evidence>
<dbReference type="Gene3D" id="3.40.630.30">
    <property type="match status" value="2"/>
</dbReference>
<sequence>MITRILYNEEKEQYDKVVTHPLQTWSWGDFQIGEGHKVYRLGVFDQQKLISGYTVSFHTLPKLNYTVGTLLRGPKIDDDMIKNITKIAQDENAIFVKFEPDVIQKIYDQNLNLDKEFSVDTNFPSLVISPKVAFYPHSFIIDLTKTEEELLANMSTKTRYNIKLANRHNVTVSRETHDQGFEIYLSLLMDTTKRQGFYLHTESYHRHLWEKLKNTGLCEIFIASHEGEVLAAFMLFKKGDRLFYPYGASLDKKREVMAPNLLMWEAIKYGKSLDLKSFDTWGCLSPNAKEGEQGFGFHKFKQGYGGTLVQFMGTYDLVINPTLYKIYNTVDKYRWIFLRVKAAILR</sequence>
<dbReference type="InterPro" id="IPR050644">
    <property type="entry name" value="PG_Glycine_Bridge_Synth"/>
</dbReference>
<reference evidence="7 8" key="1">
    <citation type="journal article" date="2016" name="Environ. Microbiol.">
        <title>Genomic resolution of a cold subsurface aquifer community provides metabolic insights for novel microbes adapted to high CO concentrations.</title>
        <authorList>
            <person name="Probst A.J."/>
            <person name="Castelle C.J."/>
            <person name="Singh A."/>
            <person name="Brown C.T."/>
            <person name="Anantharaman K."/>
            <person name="Sharon I."/>
            <person name="Hug L.A."/>
            <person name="Burstein D."/>
            <person name="Emerson J.B."/>
            <person name="Thomas B.C."/>
            <person name="Banfield J.F."/>
        </authorList>
    </citation>
    <scope>NUCLEOTIDE SEQUENCE [LARGE SCALE GENOMIC DNA]</scope>
    <source>
        <strain evidence="7">CG2_30_35_20</strain>
    </source>
</reference>
<keyword evidence="2" id="KW-0808">Transferase</keyword>
<evidence type="ECO:0000313" key="7">
    <source>
        <dbReference type="EMBL" id="OIP86576.1"/>
    </source>
</evidence>
<dbReference type="SUPFAM" id="SSF55729">
    <property type="entry name" value="Acyl-CoA N-acyltransferases (Nat)"/>
    <property type="match status" value="2"/>
</dbReference>
<keyword evidence="5" id="KW-0012">Acyltransferase</keyword>
<evidence type="ECO:0000256" key="1">
    <source>
        <dbReference type="ARBA" id="ARBA00009943"/>
    </source>
</evidence>
<dbReference type="AlphaFoldDB" id="A0A1J5I5V0"/>
<dbReference type="PROSITE" id="PS51191">
    <property type="entry name" value="FEMABX"/>
    <property type="match status" value="1"/>
</dbReference>
<protein>
    <recommendedName>
        <fullName evidence="9">BioF2-like acetyltransferase domain-containing protein</fullName>
    </recommendedName>
</protein>
<accession>A0A1J5I5V0</accession>
<comment type="caution">
    <text evidence="7">The sequence shown here is derived from an EMBL/GenBank/DDBJ whole genome shotgun (WGS) entry which is preliminary data.</text>
</comment>
<dbReference type="EMBL" id="MNZO01000048">
    <property type="protein sequence ID" value="OIP86576.1"/>
    <property type="molecule type" value="Genomic_DNA"/>
</dbReference>
<keyword evidence="4" id="KW-0573">Peptidoglycan synthesis</keyword>